<dbReference type="SUPFAM" id="SSF111369">
    <property type="entry name" value="HlyD-like secretion proteins"/>
    <property type="match status" value="2"/>
</dbReference>
<evidence type="ECO:0000313" key="4">
    <source>
        <dbReference type="Proteomes" id="UP000326671"/>
    </source>
</evidence>
<evidence type="ECO:0000313" key="3">
    <source>
        <dbReference type="EMBL" id="KAA9015517.1"/>
    </source>
</evidence>
<dbReference type="OrthoDB" id="250565at2"/>
<name>A0A5J5H5I0_9BACI</name>
<gene>
    <name evidence="3" type="ORF">F4V44_22955</name>
</gene>
<dbReference type="Gene3D" id="2.40.30.170">
    <property type="match status" value="1"/>
</dbReference>
<dbReference type="Gene3D" id="2.40.50.100">
    <property type="match status" value="2"/>
</dbReference>
<protein>
    <submittedName>
        <fullName evidence="3">HlyD family efflux transporter periplasmic adaptor subunit</fullName>
    </submittedName>
</protein>
<dbReference type="AlphaFoldDB" id="A0A5J5H5I0"/>
<dbReference type="EMBL" id="VYKL01000041">
    <property type="protein sequence ID" value="KAA9015517.1"/>
    <property type="molecule type" value="Genomic_DNA"/>
</dbReference>
<organism evidence="3 4">
    <name type="scientific">Niallia endozanthoxylica</name>
    <dbReference type="NCBI Taxonomy" id="2036016"/>
    <lineage>
        <taxon>Bacteria</taxon>
        <taxon>Bacillati</taxon>
        <taxon>Bacillota</taxon>
        <taxon>Bacilli</taxon>
        <taxon>Bacillales</taxon>
        <taxon>Bacillaceae</taxon>
        <taxon>Niallia</taxon>
    </lineage>
</organism>
<reference evidence="3 4" key="1">
    <citation type="submission" date="2019-09" db="EMBL/GenBank/DDBJ databases">
        <title>Whole genome sequences of isolates from the Mars Exploration Rovers.</title>
        <authorList>
            <person name="Seuylemezian A."/>
            <person name="Vaishampayan P."/>
        </authorList>
    </citation>
    <scope>NUCLEOTIDE SEQUENCE [LARGE SCALE GENOMIC DNA]</scope>
    <source>
        <strain evidence="3 4">MER_TA_151</strain>
    </source>
</reference>
<dbReference type="Gene3D" id="1.10.287.470">
    <property type="entry name" value="Helix hairpin bin"/>
    <property type="match status" value="3"/>
</dbReference>
<evidence type="ECO:0000259" key="2">
    <source>
        <dbReference type="Pfam" id="PF25881"/>
    </source>
</evidence>
<dbReference type="InterPro" id="IPR059052">
    <property type="entry name" value="HH_YbhG-like"/>
</dbReference>
<dbReference type="Proteomes" id="UP000326671">
    <property type="component" value="Unassembled WGS sequence"/>
</dbReference>
<dbReference type="GO" id="GO:0015562">
    <property type="term" value="F:efflux transmembrane transporter activity"/>
    <property type="evidence" value="ECO:0007669"/>
    <property type="project" value="InterPro"/>
</dbReference>
<dbReference type="PRINTS" id="PR01490">
    <property type="entry name" value="RTXTOXIND"/>
</dbReference>
<evidence type="ECO:0000256" key="1">
    <source>
        <dbReference type="SAM" id="Coils"/>
    </source>
</evidence>
<dbReference type="GO" id="GO:0005886">
    <property type="term" value="C:plasma membrane"/>
    <property type="evidence" value="ECO:0007669"/>
    <property type="project" value="TreeGrafter"/>
</dbReference>
<accession>A0A5J5H5I0</accession>
<feature type="coiled-coil region" evidence="1">
    <location>
        <begin position="80"/>
        <end position="250"/>
    </location>
</feature>
<keyword evidence="1" id="KW-0175">Coiled coil</keyword>
<dbReference type="RefSeq" id="WP_150442347.1">
    <property type="nucleotide sequence ID" value="NZ_VYKL01000041.1"/>
</dbReference>
<sequence length="427" mass="45357">MVKTRLILVLSIMAGLIVGGFFLIGKGEAEGKSSTDRQPTAYIEGNESKVSFKLAGRIEELLVDEGDIVTKGQVIGILQNDELEAKVSQAEAALGVADGQISQAKAAQSTAEAKKEQGKAAVNVTAETAEKQVAQAEAAIKAAEAKLTALKNGARPEEIKQAESQMKAAEEIQKVAKVNLERLQSLLEQGLISQAEVDKANTSYQEANGKYEVAKQQYELAVQGPREEEVQAAEAQVEQAKAAYELAVASQAEVSVRQSEVKAAEAGIEQAAGAVSTAASGKSQAEAALAEANVYLSYTQLIAPADGIIKAKAAEVGELVNAGFPVFTLEQEKERWSKFYFPETEISDIQVGDTVQLSLSATGKRIKGEVVSISPSADFAVQKATQNMDDTDIRSFSVKVKYTSLPKDVKTGMTVKWLGVSGEQNGK</sequence>
<dbReference type="PANTHER" id="PTHR30438">
    <property type="entry name" value="36 KDA ANTIGEN-RELATED"/>
    <property type="match status" value="1"/>
</dbReference>
<dbReference type="PANTHER" id="PTHR30438:SF2">
    <property type="entry name" value="MEMBRANE PROTEIN"/>
    <property type="match status" value="1"/>
</dbReference>
<comment type="caution">
    <text evidence="3">The sequence shown here is derived from an EMBL/GenBank/DDBJ whole genome shotgun (WGS) entry which is preliminary data.</text>
</comment>
<keyword evidence="4" id="KW-1185">Reference proteome</keyword>
<feature type="domain" description="YbhG-like alpha-helical hairpin" evidence="2">
    <location>
        <begin position="130"/>
        <end position="244"/>
    </location>
</feature>
<dbReference type="Pfam" id="PF25881">
    <property type="entry name" value="HH_YBHG"/>
    <property type="match status" value="1"/>
</dbReference>
<proteinExistence type="predicted"/>